<proteinExistence type="predicted"/>
<dbReference type="RefSeq" id="WP_155703038.1">
    <property type="nucleotide sequence ID" value="NZ_CP034235.1"/>
</dbReference>
<dbReference type="AlphaFoldDB" id="A0A6B8RNL2"/>
<dbReference type="KEGG" id="ppsc:EHS13_25150"/>
<sequence length="188" mass="21892">MTPNFHIFYLVLKLGTPNTEGKMLDFKDPILKENIIDSVMKFNYEFNYKKIKIESICSKEIKLYLKIEIHELQIGNKTFSARDISFFSKRLQDDHEWRRFTREKNKLLVASIFNEVTETKLSYFETMDTIPTEELNDEDITISTMSDLEAVTALQALISISNIGSEESKKIKKNALEKIKKLLGNIIN</sequence>
<reference evidence="2" key="1">
    <citation type="submission" date="2018-11" db="EMBL/GenBank/DDBJ databases">
        <title>Complete genome sequence of Paenibacillus sp. ML311-T8.</title>
        <authorList>
            <person name="Nam Y.-D."/>
            <person name="Kang J."/>
            <person name="Chung W.-H."/>
            <person name="Park Y.S."/>
        </authorList>
    </citation>
    <scope>NUCLEOTIDE SEQUENCE [LARGE SCALE GENOMIC DNA]</scope>
    <source>
        <strain evidence="2">ML311-T8</strain>
    </source>
</reference>
<evidence type="ECO:0000313" key="2">
    <source>
        <dbReference type="Proteomes" id="UP000426246"/>
    </source>
</evidence>
<protein>
    <submittedName>
        <fullName evidence="1">Uncharacterized protein</fullName>
    </submittedName>
</protein>
<dbReference type="EMBL" id="CP034235">
    <property type="protein sequence ID" value="QGQ97941.1"/>
    <property type="molecule type" value="Genomic_DNA"/>
</dbReference>
<gene>
    <name evidence="1" type="ORF">EHS13_25150</name>
</gene>
<dbReference type="Proteomes" id="UP000426246">
    <property type="component" value="Chromosome"/>
</dbReference>
<evidence type="ECO:0000313" key="1">
    <source>
        <dbReference type="EMBL" id="QGQ97941.1"/>
    </source>
</evidence>
<accession>A0A6B8RNL2</accession>
<keyword evidence="2" id="KW-1185">Reference proteome</keyword>
<organism evidence="1 2">
    <name type="scientific">Paenibacillus psychroresistens</name>
    <dbReference type="NCBI Taxonomy" id="1778678"/>
    <lineage>
        <taxon>Bacteria</taxon>
        <taxon>Bacillati</taxon>
        <taxon>Bacillota</taxon>
        <taxon>Bacilli</taxon>
        <taxon>Bacillales</taxon>
        <taxon>Paenibacillaceae</taxon>
        <taxon>Paenibacillus</taxon>
    </lineage>
</organism>
<name>A0A6B8RNL2_9BACL</name>